<name>A0A843TE33_COLES</name>
<dbReference type="EMBL" id="NMUH01000001">
    <property type="protein sequence ID" value="MQL67783.1"/>
    <property type="molecule type" value="Genomic_DNA"/>
</dbReference>
<dbReference type="AlphaFoldDB" id="A0A843TE33"/>
<comment type="caution">
    <text evidence="1">The sequence shown here is derived from an EMBL/GenBank/DDBJ whole genome shotgun (WGS) entry which is preliminary data.</text>
</comment>
<dbReference type="PROSITE" id="PS51257">
    <property type="entry name" value="PROKAR_LIPOPROTEIN"/>
    <property type="match status" value="1"/>
</dbReference>
<keyword evidence="2" id="KW-1185">Reference proteome</keyword>
<sequence>MILATRDFAVDAGAELVVGKPPPWFPLASSCSRTLDGALDRRFGAFKNQSLHSSELGSSSSFSLVKRQREGLGSRFGFGYMGEACLPLTG</sequence>
<organism evidence="1 2">
    <name type="scientific">Colocasia esculenta</name>
    <name type="common">Wild taro</name>
    <name type="synonym">Arum esculentum</name>
    <dbReference type="NCBI Taxonomy" id="4460"/>
    <lineage>
        <taxon>Eukaryota</taxon>
        <taxon>Viridiplantae</taxon>
        <taxon>Streptophyta</taxon>
        <taxon>Embryophyta</taxon>
        <taxon>Tracheophyta</taxon>
        <taxon>Spermatophyta</taxon>
        <taxon>Magnoliopsida</taxon>
        <taxon>Liliopsida</taxon>
        <taxon>Araceae</taxon>
        <taxon>Aroideae</taxon>
        <taxon>Colocasieae</taxon>
        <taxon>Colocasia</taxon>
    </lineage>
</organism>
<accession>A0A843TE33</accession>
<evidence type="ECO:0000313" key="1">
    <source>
        <dbReference type="EMBL" id="MQL67783.1"/>
    </source>
</evidence>
<dbReference type="Proteomes" id="UP000652761">
    <property type="component" value="Unassembled WGS sequence"/>
</dbReference>
<reference evidence="1" key="1">
    <citation type="submission" date="2017-07" db="EMBL/GenBank/DDBJ databases">
        <title>Taro Niue Genome Assembly and Annotation.</title>
        <authorList>
            <person name="Atibalentja N."/>
            <person name="Keating K."/>
            <person name="Fields C.J."/>
        </authorList>
    </citation>
    <scope>NUCLEOTIDE SEQUENCE</scope>
    <source>
        <strain evidence="1">Niue_2</strain>
        <tissue evidence="1">Leaf</tissue>
    </source>
</reference>
<protein>
    <submittedName>
        <fullName evidence="1">Uncharacterized protein</fullName>
    </submittedName>
</protein>
<proteinExistence type="predicted"/>
<gene>
    <name evidence="1" type="ORF">Taro_000054</name>
</gene>
<evidence type="ECO:0000313" key="2">
    <source>
        <dbReference type="Proteomes" id="UP000652761"/>
    </source>
</evidence>